<protein>
    <submittedName>
        <fullName evidence="2">Uncharacterized protein</fullName>
    </submittedName>
</protein>
<reference evidence="2" key="1">
    <citation type="submission" date="2020-11" db="EMBL/GenBank/DDBJ databases">
        <authorList>
            <person name="Tran Van P."/>
        </authorList>
    </citation>
    <scope>NUCLEOTIDE SEQUENCE</scope>
</reference>
<gene>
    <name evidence="2" type="ORF">TSIB3V08_LOCUS1314</name>
</gene>
<organism evidence="2">
    <name type="scientific">Timema shepardi</name>
    <name type="common">Walking stick</name>
    <dbReference type="NCBI Taxonomy" id="629360"/>
    <lineage>
        <taxon>Eukaryota</taxon>
        <taxon>Metazoa</taxon>
        <taxon>Ecdysozoa</taxon>
        <taxon>Arthropoda</taxon>
        <taxon>Hexapoda</taxon>
        <taxon>Insecta</taxon>
        <taxon>Pterygota</taxon>
        <taxon>Neoptera</taxon>
        <taxon>Polyneoptera</taxon>
        <taxon>Phasmatodea</taxon>
        <taxon>Timematodea</taxon>
        <taxon>Timematoidea</taxon>
        <taxon>Timematidae</taxon>
        <taxon>Timema</taxon>
    </lineage>
</organism>
<sequence length="181" mass="19751">MIRVKLLESSDELFGNSCAPCNRSGLNPDIPIFSSLVYCQSNALDHAAPEANPHRNFRGPQTSLQTSSNSQTANNDGLTKQQLDLIHQIMQQTQQQAAAQQKQHQQSTSVKTGSSNSKATTATSKARSWTVQGGVETIRRYMLKKEMDINVLSRSVSVNIVTDNKFSGLGFDSGCSDPSFN</sequence>
<accession>A0A7R9AMI0</accession>
<dbReference type="AlphaFoldDB" id="A0A7R9AMI0"/>
<dbReference type="EMBL" id="OC000359">
    <property type="protein sequence ID" value="CAD7257039.1"/>
    <property type="molecule type" value="Genomic_DNA"/>
</dbReference>
<feature type="region of interest" description="Disordered" evidence="1">
    <location>
        <begin position="94"/>
        <end position="129"/>
    </location>
</feature>
<proteinExistence type="predicted"/>
<feature type="compositionally biased region" description="Low complexity" evidence="1">
    <location>
        <begin position="61"/>
        <end position="75"/>
    </location>
</feature>
<evidence type="ECO:0000313" key="2">
    <source>
        <dbReference type="EMBL" id="CAD7257039.1"/>
    </source>
</evidence>
<evidence type="ECO:0000256" key="1">
    <source>
        <dbReference type="SAM" id="MobiDB-lite"/>
    </source>
</evidence>
<name>A0A7R9AMI0_TIMSH</name>
<feature type="region of interest" description="Disordered" evidence="1">
    <location>
        <begin position="49"/>
        <end position="76"/>
    </location>
</feature>